<dbReference type="InterPro" id="IPR036271">
    <property type="entry name" value="Tet_transcr_reg_TetR-rel_C_sf"/>
</dbReference>
<organism evidence="4 5">
    <name type="scientific">Streptomyces axinellae</name>
    <dbReference type="NCBI Taxonomy" id="552788"/>
    <lineage>
        <taxon>Bacteria</taxon>
        <taxon>Bacillati</taxon>
        <taxon>Actinomycetota</taxon>
        <taxon>Actinomycetes</taxon>
        <taxon>Kitasatosporales</taxon>
        <taxon>Streptomycetaceae</taxon>
        <taxon>Streptomyces</taxon>
    </lineage>
</organism>
<dbReference type="Pfam" id="PF00440">
    <property type="entry name" value="TetR_N"/>
    <property type="match status" value="1"/>
</dbReference>
<evidence type="ECO:0000256" key="1">
    <source>
        <dbReference type="ARBA" id="ARBA00023125"/>
    </source>
</evidence>
<accession>A0ABN3QN37</accession>
<keyword evidence="5" id="KW-1185">Reference proteome</keyword>
<dbReference type="EMBL" id="BAAARJ010000019">
    <property type="protein sequence ID" value="GAA2630712.1"/>
    <property type="molecule type" value="Genomic_DNA"/>
</dbReference>
<gene>
    <name evidence="4" type="ORF">GCM10009863_52860</name>
</gene>
<dbReference type="PROSITE" id="PS50977">
    <property type="entry name" value="HTH_TETR_2"/>
    <property type="match status" value="1"/>
</dbReference>
<dbReference type="InterPro" id="IPR001647">
    <property type="entry name" value="HTH_TetR"/>
</dbReference>
<dbReference type="InterPro" id="IPR050109">
    <property type="entry name" value="HTH-type_TetR-like_transc_reg"/>
</dbReference>
<dbReference type="PRINTS" id="PR00455">
    <property type="entry name" value="HTHTETR"/>
</dbReference>
<dbReference type="RefSeq" id="WP_344569150.1">
    <property type="nucleotide sequence ID" value="NZ_BAAARJ010000019.1"/>
</dbReference>
<dbReference type="SUPFAM" id="SSF48498">
    <property type="entry name" value="Tetracyclin repressor-like, C-terminal domain"/>
    <property type="match status" value="1"/>
</dbReference>
<dbReference type="PANTHER" id="PTHR30055:SF200">
    <property type="entry name" value="HTH-TYPE TRANSCRIPTIONAL REPRESSOR BDCR"/>
    <property type="match status" value="1"/>
</dbReference>
<proteinExistence type="predicted"/>
<evidence type="ECO:0000313" key="4">
    <source>
        <dbReference type="EMBL" id="GAA2630712.1"/>
    </source>
</evidence>
<evidence type="ECO:0000313" key="5">
    <source>
        <dbReference type="Proteomes" id="UP001501447"/>
    </source>
</evidence>
<keyword evidence="1 2" id="KW-0238">DNA-binding</keyword>
<feature type="DNA-binding region" description="H-T-H motif" evidence="2">
    <location>
        <begin position="36"/>
        <end position="55"/>
    </location>
</feature>
<feature type="domain" description="HTH tetR-type" evidence="3">
    <location>
        <begin position="13"/>
        <end position="73"/>
    </location>
</feature>
<dbReference type="PANTHER" id="PTHR30055">
    <property type="entry name" value="HTH-TYPE TRANSCRIPTIONAL REGULATOR RUTR"/>
    <property type="match status" value="1"/>
</dbReference>
<protein>
    <submittedName>
        <fullName evidence="4">TetR/AcrR family transcriptional regulator</fullName>
    </submittedName>
</protein>
<sequence>MSRVSTAPPDELTPGARKILDAAATLFYERGITAVGVDLIAKEAGVTKKTLYDRFGGKDALIAAYLRERDQRWRAWLTEWVDGHGGDARERVLATFDALAEWMLRRDPRGCGFVNAAAELPDPAHPGRRAVTEQKRWLRGYLYELGAAAGAGDPDRAQRLADELSLLHEGATVLHGLGVADDPVGTARALAEEALERATAP</sequence>
<evidence type="ECO:0000256" key="2">
    <source>
        <dbReference type="PROSITE-ProRule" id="PRU00335"/>
    </source>
</evidence>
<reference evidence="4 5" key="1">
    <citation type="journal article" date="2019" name="Int. J. Syst. Evol. Microbiol.">
        <title>The Global Catalogue of Microorganisms (GCM) 10K type strain sequencing project: providing services to taxonomists for standard genome sequencing and annotation.</title>
        <authorList>
            <consortium name="The Broad Institute Genomics Platform"/>
            <consortium name="The Broad Institute Genome Sequencing Center for Infectious Disease"/>
            <person name="Wu L."/>
            <person name="Ma J."/>
        </authorList>
    </citation>
    <scope>NUCLEOTIDE SEQUENCE [LARGE SCALE GENOMIC DNA]</scope>
    <source>
        <strain evidence="4 5">JCM 16373</strain>
    </source>
</reference>
<dbReference type="InterPro" id="IPR009057">
    <property type="entry name" value="Homeodomain-like_sf"/>
</dbReference>
<dbReference type="Gene3D" id="1.10.357.10">
    <property type="entry name" value="Tetracycline Repressor, domain 2"/>
    <property type="match status" value="1"/>
</dbReference>
<dbReference type="SUPFAM" id="SSF46689">
    <property type="entry name" value="Homeodomain-like"/>
    <property type="match status" value="1"/>
</dbReference>
<comment type="caution">
    <text evidence="4">The sequence shown here is derived from an EMBL/GenBank/DDBJ whole genome shotgun (WGS) entry which is preliminary data.</text>
</comment>
<name>A0ABN3QN37_9ACTN</name>
<dbReference type="Proteomes" id="UP001501447">
    <property type="component" value="Unassembled WGS sequence"/>
</dbReference>
<evidence type="ECO:0000259" key="3">
    <source>
        <dbReference type="PROSITE" id="PS50977"/>
    </source>
</evidence>